<dbReference type="SUPFAM" id="SSF56112">
    <property type="entry name" value="Protein kinase-like (PK-like)"/>
    <property type="match status" value="1"/>
</dbReference>
<keyword evidence="4" id="KW-0808">Transferase</keyword>
<dbReference type="SMART" id="SM00219">
    <property type="entry name" value="TyrKc"/>
    <property type="match status" value="1"/>
</dbReference>
<feature type="region of interest" description="Disordered" evidence="12">
    <location>
        <begin position="413"/>
        <end position="516"/>
    </location>
</feature>
<dbReference type="PANTHER" id="PTHR24416:SF617">
    <property type="entry name" value="RET ONCOGENE, ISOFORM A"/>
    <property type="match status" value="1"/>
</dbReference>
<feature type="domain" description="Protein kinase" evidence="14">
    <location>
        <begin position="1543"/>
        <end position="1825"/>
    </location>
</feature>
<dbReference type="GO" id="GO:0005886">
    <property type="term" value="C:plasma membrane"/>
    <property type="evidence" value="ECO:0007669"/>
    <property type="project" value="TreeGrafter"/>
</dbReference>
<dbReference type="PRINTS" id="PR00109">
    <property type="entry name" value="TYRKINASE"/>
</dbReference>
<feature type="compositionally biased region" description="Polar residues" evidence="12">
    <location>
        <begin position="421"/>
        <end position="441"/>
    </location>
</feature>
<comment type="catalytic activity">
    <reaction evidence="10">
        <text>L-tyrosyl-[protein] + ATP = O-phospho-L-tyrosyl-[protein] + ADP + H(+)</text>
        <dbReference type="Rhea" id="RHEA:10596"/>
        <dbReference type="Rhea" id="RHEA-COMP:10136"/>
        <dbReference type="Rhea" id="RHEA-COMP:20101"/>
        <dbReference type="ChEBI" id="CHEBI:15378"/>
        <dbReference type="ChEBI" id="CHEBI:30616"/>
        <dbReference type="ChEBI" id="CHEBI:46858"/>
        <dbReference type="ChEBI" id="CHEBI:61978"/>
        <dbReference type="ChEBI" id="CHEBI:456216"/>
        <dbReference type="EC" id="2.7.10.1"/>
    </reaction>
</comment>
<dbReference type="Proteomes" id="UP000887572">
    <property type="component" value="Unplaced"/>
</dbReference>
<feature type="compositionally biased region" description="Basic and acidic residues" evidence="12">
    <location>
        <begin position="318"/>
        <end position="334"/>
    </location>
</feature>
<dbReference type="EC" id="2.7.10.1" evidence="3"/>
<dbReference type="InterPro" id="IPR000719">
    <property type="entry name" value="Prot_kinase_dom"/>
</dbReference>
<feature type="compositionally biased region" description="Low complexity" evidence="12">
    <location>
        <begin position="475"/>
        <end position="489"/>
    </location>
</feature>
<dbReference type="GO" id="GO:0012505">
    <property type="term" value="C:endomembrane system"/>
    <property type="evidence" value="ECO:0007669"/>
    <property type="project" value="UniProtKB-SubCell"/>
</dbReference>
<evidence type="ECO:0000256" key="11">
    <source>
        <dbReference type="PROSITE-ProRule" id="PRU10141"/>
    </source>
</evidence>
<dbReference type="InterPro" id="IPR011993">
    <property type="entry name" value="PH-like_dom_sf"/>
</dbReference>
<dbReference type="Gene3D" id="2.30.29.30">
    <property type="entry name" value="Pleckstrin-homology domain (PH domain)/Phosphotyrosine-binding domain (PTB)"/>
    <property type="match status" value="1"/>
</dbReference>
<dbReference type="PROSITE" id="PS00109">
    <property type="entry name" value="PROTEIN_KINASE_TYR"/>
    <property type="match status" value="1"/>
</dbReference>
<evidence type="ECO:0000256" key="2">
    <source>
        <dbReference type="ARBA" id="ARBA00004308"/>
    </source>
</evidence>
<dbReference type="InterPro" id="IPR015943">
    <property type="entry name" value="WD40/YVTN_repeat-like_dom_sf"/>
</dbReference>
<comment type="subcellular location">
    <subcellularLocation>
        <location evidence="2">Endomembrane system</location>
    </subcellularLocation>
    <subcellularLocation>
        <location evidence="1">Membrane</location>
        <topology evidence="1">Single-pass membrane protein</topology>
    </subcellularLocation>
</comment>
<organism evidence="15 16">
    <name type="scientific">Globodera rostochiensis</name>
    <name type="common">Golden nematode worm</name>
    <name type="synonym">Heterodera rostochiensis</name>
    <dbReference type="NCBI Taxonomy" id="31243"/>
    <lineage>
        <taxon>Eukaryota</taxon>
        <taxon>Metazoa</taxon>
        <taxon>Ecdysozoa</taxon>
        <taxon>Nematoda</taxon>
        <taxon>Chromadorea</taxon>
        <taxon>Rhabditida</taxon>
        <taxon>Tylenchina</taxon>
        <taxon>Tylenchomorpha</taxon>
        <taxon>Tylenchoidea</taxon>
        <taxon>Heteroderidae</taxon>
        <taxon>Heteroderinae</taxon>
        <taxon>Globodera</taxon>
    </lineage>
</organism>
<keyword evidence="6" id="KW-0418">Kinase</keyword>
<evidence type="ECO:0000259" key="14">
    <source>
        <dbReference type="PROSITE" id="PS50011"/>
    </source>
</evidence>
<evidence type="ECO:0000256" key="10">
    <source>
        <dbReference type="ARBA" id="ARBA00051243"/>
    </source>
</evidence>
<feature type="region of interest" description="Disordered" evidence="12">
    <location>
        <begin position="633"/>
        <end position="667"/>
    </location>
</feature>
<proteinExistence type="predicted"/>
<dbReference type="GO" id="GO:0043235">
    <property type="term" value="C:receptor complex"/>
    <property type="evidence" value="ECO:0007669"/>
    <property type="project" value="TreeGrafter"/>
</dbReference>
<evidence type="ECO:0000256" key="6">
    <source>
        <dbReference type="ARBA" id="ARBA00022777"/>
    </source>
</evidence>
<evidence type="ECO:0000313" key="15">
    <source>
        <dbReference type="Proteomes" id="UP000887572"/>
    </source>
</evidence>
<dbReference type="GO" id="GO:0061564">
    <property type="term" value="P:axon development"/>
    <property type="evidence" value="ECO:0007669"/>
    <property type="project" value="UniProtKB-ARBA"/>
</dbReference>
<dbReference type="WBParaSite" id="Gr19_v10_g11349.t3">
    <property type="protein sequence ID" value="Gr19_v10_g11349.t3"/>
    <property type="gene ID" value="Gr19_v10_g11349"/>
</dbReference>
<keyword evidence="13" id="KW-0812">Transmembrane</keyword>
<dbReference type="GO" id="GO:0048680">
    <property type="term" value="P:positive regulation of axon regeneration"/>
    <property type="evidence" value="ECO:0007669"/>
    <property type="project" value="UniProtKB-ARBA"/>
</dbReference>
<dbReference type="GO" id="GO:0007169">
    <property type="term" value="P:cell surface receptor protein tyrosine kinase signaling pathway"/>
    <property type="evidence" value="ECO:0007669"/>
    <property type="project" value="TreeGrafter"/>
</dbReference>
<evidence type="ECO:0000256" key="8">
    <source>
        <dbReference type="ARBA" id="ARBA00023136"/>
    </source>
</evidence>
<dbReference type="InterPro" id="IPR017441">
    <property type="entry name" value="Protein_kinase_ATP_BS"/>
</dbReference>
<evidence type="ECO:0000256" key="12">
    <source>
        <dbReference type="SAM" id="MobiDB-lite"/>
    </source>
</evidence>
<dbReference type="FunFam" id="1.10.510.10:FF:001512">
    <property type="entry name" value="Receptor tyrosine-protein kinase erbB-2"/>
    <property type="match status" value="1"/>
</dbReference>
<dbReference type="CDD" id="cd00192">
    <property type="entry name" value="PTKc"/>
    <property type="match status" value="1"/>
</dbReference>
<keyword evidence="9" id="KW-0829">Tyrosine-protein kinase</keyword>
<feature type="binding site" evidence="11">
    <location>
        <position position="1577"/>
    </location>
    <ligand>
        <name>ATP</name>
        <dbReference type="ChEBI" id="CHEBI:30616"/>
    </ligand>
</feature>
<dbReference type="PROSITE" id="PS00107">
    <property type="entry name" value="PROTEIN_KINASE_ATP"/>
    <property type="match status" value="1"/>
</dbReference>
<feature type="compositionally biased region" description="Pro residues" evidence="12">
    <location>
        <begin position="651"/>
        <end position="662"/>
    </location>
</feature>
<dbReference type="InterPro" id="IPR011009">
    <property type="entry name" value="Kinase-like_dom_sf"/>
</dbReference>
<keyword evidence="8 13" id="KW-0472">Membrane</keyword>
<evidence type="ECO:0000256" key="13">
    <source>
        <dbReference type="SAM" id="Phobius"/>
    </source>
</evidence>
<evidence type="ECO:0000313" key="16">
    <source>
        <dbReference type="WBParaSite" id="Gr19_v10_g11349.t3"/>
    </source>
</evidence>
<dbReference type="PANTHER" id="PTHR24416">
    <property type="entry name" value="TYROSINE-PROTEIN KINASE RECEPTOR"/>
    <property type="match status" value="1"/>
</dbReference>
<keyword evidence="15" id="KW-1185">Reference proteome</keyword>
<dbReference type="Gene3D" id="1.10.510.10">
    <property type="entry name" value="Transferase(Phosphotransferase) domain 1"/>
    <property type="match status" value="1"/>
</dbReference>
<dbReference type="PROSITE" id="PS50011">
    <property type="entry name" value="PROTEIN_KINASE_DOM"/>
    <property type="match status" value="1"/>
</dbReference>
<accession>A0A914GXP4</accession>
<evidence type="ECO:0000256" key="1">
    <source>
        <dbReference type="ARBA" id="ARBA00004167"/>
    </source>
</evidence>
<dbReference type="Gene3D" id="2.130.10.10">
    <property type="entry name" value="YVTN repeat-like/Quinoprotein amine dehydrogenase"/>
    <property type="match status" value="1"/>
</dbReference>
<feature type="region of interest" description="Disordered" evidence="12">
    <location>
        <begin position="276"/>
        <end position="334"/>
    </location>
</feature>
<dbReference type="InterPro" id="IPR020635">
    <property type="entry name" value="Tyr_kinase_cat_dom"/>
</dbReference>
<feature type="transmembrane region" description="Helical" evidence="13">
    <location>
        <begin position="1444"/>
        <end position="1470"/>
    </location>
</feature>
<reference evidence="16" key="1">
    <citation type="submission" date="2022-11" db="UniProtKB">
        <authorList>
            <consortium name="WormBaseParasite"/>
        </authorList>
    </citation>
    <scope>IDENTIFICATION</scope>
</reference>
<evidence type="ECO:0000256" key="9">
    <source>
        <dbReference type="ARBA" id="ARBA00023137"/>
    </source>
</evidence>
<keyword evidence="5 11" id="KW-0547">Nucleotide-binding</keyword>
<dbReference type="SUPFAM" id="SSF101898">
    <property type="entry name" value="NHL repeat"/>
    <property type="match status" value="1"/>
</dbReference>
<dbReference type="InterPro" id="IPR008266">
    <property type="entry name" value="Tyr_kinase_AS"/>
</dbReference>
<dbReference type="GO" id="GO:0005524">
    <property type="term" value="F:ATP binding"/>
    <property type="evidence" value="ECO:0007669"/>
    <property type="project" value="UniProtKB-UniRule"/>
</dbReference>
<dbReference type="InterPro" id="IPR001245">
    <property type="entry name" value="Ser-Thr/Tyr_kinase_cat_dom"/>
</dbReference>
<evidence type="ECO:0000256" key="5">
    <source>
        <dbReference type="ARBA" id="ARBA00022741"/>
    </source>
</evidence>
<dbReference type="InterPro" id="IPR050122">
    <property type="entry name" value="RTK"/>
</dbReference>
<keyword evidence="13" id="KW-1133">Transmembrane helix</keyword>
<evidence type="ECO:0000256" key="3">
    <source>
        <dbReference type="ARBA" id="ARBA00011902"/>
    </source>
</evidence>
<name>A0A914GXP4_GLORO</name>
<feature type="compositionally biased region" description="Basic and acidic residues" evidence="12">
    <location>
        <begin position="451"/>
        <end position="473"/>
    </location>
</feature>
<keyword evidence="7 11" id="KW-0067">ATP-binding</keyword>
<dbReference type="GO" id="GO:0004714">
    <property type="term" value="F:transmembrane receptor protein tyrosine kinase activity"/>
    <property type="evidence" value="ECO:0007669"/>
    <property type="project" value="UniProtKB-EC"/>
</dbReference>
<sequence>MGICRWLGRKEEVSLFDNGLRIESSLKILCDDRWQNRYVVCQRRCLSEAPLLGIFKNGSSRERGEHSELFYLQNYIGYEYGFKFKRSNKTLAILIQGQTLIFSFNNVESMVFWKEWLKDVCGRSAMYFVKCHTIPKDSSVIKLSSRNARIHITRYALVVVQEVPPKQRLYLNLEDLSDVECVQNRFAFRALTYPCATPQGFVFTSDQIPELTSKLQCLLKTKQYFNQDSQTSRLPSLKNSSLGQASSSHQQLLFSPSPLYANEGRQAPSPVFASLYANEGLNPPSQNSEDDVGPPPLKKKSIEEGPYAIPVDLGSEQGGRDFVEDPRDGDPIRSENDGHDLAFDDFQFVEGTPAQFLNQQLVSEVGNFCLNVAPPGLVKPTSDTAFLTFSGHGHRKLGKSLSRKLKRQLTGSYTKYDGDKSSSISYTRESSGSGKRQTKSVTPVGDVDIAITKHFDGDESAKHAQTRGSERLKWSQKSSTTSNSQRNSSVENEERSISSGKSSLCGEPGVVLGREGGEPKEECVYLPKSEEERSLSATTFGASRTIAMDGSVVTDENTYSGSFATTVNIMTTPVANSLNELSGPTVDISSTTSLQKKDSPLYTSCEKLMEVDATSSRSLSICSELNARIIQRGGRTRVSGRSNKDKLVRRPSPPSLPPPLPPRKQTSQLYFSKRFTPTTDGDYVDIDSIMDKNASLLQSDYVNKSMLITTDYIQICPSATSDFRKNRQNNSTTQTPIKRSSSLYDFIVYQQHLPGLAPAKTNTSLRLPNLTSHPFTKMPSPFSSFAGLKLDLLPDVLLIRPRGLCCLAHGPLSPFAHLLAIAIIFCCFFVESAEGAKRNGADLGNLVVNFGEERKLRGIASEGDLFVVATDKSLALFKLDGRSPVTAPLNPFWAMLLEDETPLTDLKIDSANSILIFCTTVACRLCPIDLKSAQTDGNCTIRHFPGAVRSLRTVFSSEKRLFVRAIYGSSSASLLAFDSDGRVFDAVDDKRVISEHSVVASFRYGTHAYFVGSAKRPDLPLSMIDGTERDRTDVRLTRVCLGDRSRSGSFALESRMELVLSCRGLGDDTSMPQRAVAAAQTLDGRGLLVVLERTERGGKRHAFVCHYDLAELSAAFDLSWDACQKVDMESNKGAVECAQYQMEPPQCHIFSWELNNQKPLCYRFNLGMGSRVFSNCELNSTEDRANRVGWLENFRPTNGTVLARLPESDVQIVSVAESAKDKAFWLGREDGTIERWAISDESNATDGIGTFSFLWSAPAHLAPFGPFDLAMDASKRHLLFGVGNGVRLLPVDCAGLYPKCDDIFWTDSLRCNWCAFQNLTGRTVASPNVSNSVGVCPRGYALEECPPEVIEVGSSVDGSLNIYGKRLNVLENLRVSLCGYPCVSPITTNELIRCKLTSQRPCHNLSLFGSVGRVSNLTFVFDMHSESSQPDRSPSGAPSPQVTYAIRIVLGVMLLLLLLAVLVLFYCVVYPKYSERVLRRMDSDFARGPNDSSSSYTPIPSTEPRIALDGHCFFKESFPPFDDGGTDDRNNWALLSDGSELNLSKWEHIGDGNFAKVCKAKCCRSSEDSEGFYVAVKIIRDISESSYAAIQKEVEAMSRCEHPNIVRYIGYFGSDQLGPLGNKLGLINIVMEYMGGKDLHRYLNDPKIAPTIGKAFSFIAQIAEGMAYLSSRRIVHRDLAARNCMLDGDFEVVKITDFGLSRLMVKSTQSEGNEYQYLGTNRVMLPFRWTALECFGDEPRFSEKTDVWSFGVLVWEIFSRNVEPFQNMNSQEVRVFLERGDRLGVLPRCPEELYQLMLRCWDAEAQLRPTFKDICVAVAEINDQLHRRDSNYMKTHYEMLRLTDNGYETPVNSLRTSVSGSDNASCVVRSFGTLSTSGNSTETTRCLGTS</sequence>
<dbReference type="Pfam" id="PF07714">
    <property type="entry name" value="PK_Tyr_Ser-Thr"/>
    <property type="match status" value="1"/>
</dbReference>
<protein>
    <recommendedName>
        <fullName evidence="3">receptor protein-tyrosine kinase</fullName>
        <ecNumber evidence="3">2.7.10.1</ecNumber>
    </recommendedName>
</protein>
<evidence type="ECO:0000256" key="7">
    <source>
        <dbReference type="ARBA" id="ARBA00022840"/>
    </source>
</evidence>
<evidence type="ECO:0000256" key="4">
    <source>
        <dbReference type="ARBA" id="ARBA00022679"/>
    </source>
</evidence>